<dbReference type="Proteomes" id="UP000543642">
    <property type="component" value="Unassembled WGS sequence"/>
</dbReference>
<sequence length="119" mass="13357">MVKAYFTACEQAFPANRTQLRRLSLTLRRGGVEHMEQLCAIQRAGPEKLLEIRSIGAKSLPLIAVVCARYEENKTPSQGGAPLRQTGSCLTQECPTALRRKEDWNKNGSGHWRCSCQWP</sequence>
<dbReference type="AlphaFoldDB" id="A0A7W8HEI6"/>
<keyword evidence="2" id="KW-1185">Reference proteome</keyword>
<name>A0A7W8HEI6_9FIRM</name>
<evidence type="ECO:0000313" key="2">
    <source>
        <dbReference type="Proteomes" id="UP000543642"/>
    </source>
</evidence>
<accession>A0A7W8HEI6</accession>
<evidence type="ECO:0000313" key="1">
    <source>
        <dbReference type="EMBL" id="MBB5266202.1"/>
    </source>
</evidence>
<dbReference type="RefSeq" id="WP_183776522.1">
    <property type="nucleotide sequence ID" value="NZ_JACHFW010000022.1"/>
</dbReference>
<reference evidence="1 2" key="1">
    <citation type="submission" date="2020-08" db="EMBL/GenBank/DDBJ databases">
        <title>Genomic Encyclopedia of Type Strains, Phase IV (KMG-IV): sequencing the most valuable type-strain genomes for metagenomic binning, comparative biology and taxonomic classification.</title>
        <authorList>
            <person name="Goeker M."/>
        </authorList>
    </citation>
    <scope>NUCLEOTIDE SEQUENCE [LARGE SCALE GENOMIC DNA]</scope>
    <source>
        <strain evidence="1 2">DSM 106146</strain>
    </source>
</reference>
<evidence type="ECO:0008006" key="3">
    <source>
        <dbReference type="Google" id="ProtNLM"/>
    </source>
</evidence>
<protein>
    <recommendedName>
        <fullName evidence="3">RNA polymerase alpha subunit C-terminal domain-containing protein</fullName>
    </recommendedName>
</protein>
<gene>
    <name evidence="1" type="ORF">HNP82_003359</name>
</gene>
<proteinExistence type="predicted"/>
<organism evidence="1 2">
    <name type="scientific">Catenibacillus scindens</name>
    <dbReference type="NCBI Taxonomy" id="673271"/>
    <lineage>
        <taxon>Bacteria</taxon>
        <taxon>Bacillati</taxon>
        <taxon>Bacillota</taxon>
        <taxon>Clostridia</taxon>
        <taxon>Lachnospirales</taxon>
        <taxon>Lachnospiraceae</taxon>
        <taxon>Catenibacillus</taxon>
    </lineage>
</organism>
<dbReference type="EMBL" id="JACHFW010000022">
    <property type="protein sequence ID" value="MBB5266202.1"/>
    <property type="molecule type" value="Genomic_DNA"/>
</dbReference>
<comment type="caution">
    <text evidence="1">The sequence shown here is derived from an EMBL/GenBank/DDBJ whole genome shotgun (WGS) entry which is preliminary data.</text>
</comment>